<dbReference type="AlphaFoldDB" id="A0A2Z2IXF0"/>
<dbReference type="KEGG" id="cstr:CBE89_00060"/>
<sequence length="370" mass="40784">MSTVLTAQLDAVPAAAKVNGRHRQLIIQRVLRQVQALWGNRIRDPVAWLAANGEIFDELVAQAQSELVILAADTIDTQLEAQGYGGPFDLTVEPEAFAGVSGDGRPTMGLAYAASTTVALAENPSTYEWSKAGASLLVAVQTALSDTSREAKKVQLSARRGAGWIRIVRPPCCARCAILAGKKAQGPWVGFQRHPGCDCDAVAVHNYRNRSAELAREGWHLDANEYFDSLTAKEQDRIFTKAGAQAIRDGADPTQVINARRGMTTVTDRFRATTQTTWEGTSKRGNAFQYLRAEYGKQLVKRGKYTFHARPRLMPEEIYKISNGDPDETLNLLYLNGYLTDTSPKLSGIEPRDAEVRAARIRILERLLER</sequence>
<protein>
    <submittedName>
        <fullName evidence="1">Uncharacterized protein</fullName>
    </submittedName>
</protein>
<evidence type="ECO:0000313" key="1">
    <source>
        <dbReference type="EMBL" id="ART20072.1"/>
    </source>
</evidence>
<reference evidence="1 2" key="1">
    <citation type="submission" date="2017-05" db="EMBL/GenBank/DDBJ databases">
        <title>Complete genome sequence of Corynebacterium striatum KC-Na-1 isolated from Neophocaena asiaeorientalis in Korea.</title>
        <authorList>
            <person name="Kim J.H."/>
            <person name="Lee K."/>
        </authorList>
    </citation>
    <scope>NUCLEOTIDE SEQUENCE [LARGE SCALE GENOMIC DNA]</scope>
    <source>
        <strain evidence="1 2">KC-Na-01</strain>
    </source>
</reference>
<dbReference type="Proteomes" id="UP000250197">
    <property type="component" value="Chromosome"/>
</dbReference>
<evidence type="ECO:0000313" key="2">
    <source>
        <dbReference type="Proteomes" id="UP000250197"/>
    </source>
</evidence>
<accession>A0A2Z2IXF0</accession>
<gene>
    <name evidence="1" type="ORF">CBE89_00060</name>
</gene>
<dbReference type="RefSeq" id="WP_086890305.1">
    <property type="nucleotide sequence ID" value="NZ_CP021252.1"/>
</dbReference>
<dbReference type="EMBL" id="CP021252">
    <property type="protein sequence ID" value="ART20072.1"/>
    <property type="molecule type" value="Genomic_DNA"/>
</dbReference>
<name>A0A2Z2IXF0_CORST</name>
<organism evidence="1 2">
    <name type="scientific">Corynebacterium striatum</name>
    <dbReference type="NCBI Taxonomy" id="43770"/>
    <lineage>
        <taxon>Bacteria</taxon>
        <taxon>Bacillati</taxon>
        <taxon>Actinomycetota</taxon>
        <taxon>Actinomycetes</taxon>
        <taxon>Mycobacteriales</taxon>
        <taxon>Corynebacteriaceae</taxon>
        <taxon>Corynebacterium</taxon>
    </lineage>
</organism>
<proteinExistence type="predicted"/>